<protein>
    <submittedName>
        <fullName evidence="2">Uncharacterized protein</fullName>
    </submittedName>
</protein>
<gene>
    <name evidence="2" type="ORF">QT969_03450</name>
</gene>
<feature type="chain" id="PRO_5045408519" evidence="1">
    <location>
        <begin position="16"/>
        <end position="42"/>
    </location>
</feature>
<dbReference type="RefSeq" id="WP_006942753.1">
    <property type="nucleotide sequence ID" value="NZ_CP180630.1"/>
</dbReference>
<organism evidence="2 3">
    <name type="scientific">Rhodococcus indonesiensis</name>
    <dbReference type="NCBI Taxonomy" id="3055869"/>
    <lineage>
        <taxon>Bacteria</taxon>
        <taxon>Bacillati</taxon>
        <taxon>Actinomycetota</taxon>
        <taxon>Actinomycetes</taxon>
        <taxon>Mycobacteriales</taxon>
        <taxon>Nocardiaceae</taxon>
        <taxon>Rhodococcus</taxon>
    </lineage>
</organism>
<evidence type="ECO:0000313" key="2">
    <source>
        <dbReference type="EMBL" id="MDM7487330.1"/>
    </source>
</evidence>
<reference evidence="2 3" key="1">
    <citation type="submission" date="2023-06" db="EMBL/GenBank/DDBJ databases">
        <title>Rhodococcus indonesiensis sp. nov a new member of the Rhodococcus ruber lineage isolated from a sediment of neutral hot spring.</title>
        <authorList>
            <person name="Kusuma A.B."/>
            <person name="Fenylestari G."/>
            <person name="Ammar F."/>
            <person name="Nouioui I."/>
            <person name="Goodfellow M."/>
        </authorList>
    </citation>
    <scope>NUCLEOTIDE SEQUENCE [LARGE SCALE GENOMIC DNA]</scope>
    <source>
        <strain evidence="2 3">CSLK01-03</strain>
    </source>
</reference>
<keyword evidence="3" id="KW-1185">Reference proteome</keyword>
<keyword evidence="1" id="KW-0732">Signal</keyword>
<dbReference type="Proteomes" id="UP001233164">
    <property type="component" value="Unassembled WGS sequence"/>
</dbReference>
<dbReference type="GeneID" id="83621107"/>
<accession>A0ABT7RI59</accession>
<sequence>MIFLVVLLTALSLAAATWTVLDTAQGGRCGIGGPPRSHHTPD</sequence>
<evidence type="ECO:0000256" key="1">
    <source>
        <dbReference type="SAM" id="SignalP"/>
    </source>
</evidence>
<name>A0ABT7RI59_9NOCA</name>
<evidence type="ECO:0000313" key="3">
    <source>
        <dbReference type="Proteomes" id="UP001233164"/>
    </source>
</evidence>
<feature type="signal peptide" evidence="1">
    <location>
        <begin position="1"/>
        <end position="15"/>
    </location>
</feature>
<proteinExistence type="predicted"/>
<dbReference type="EMBL" id="JAUBOF010000006">
    <property type="protein sequence ID" value="MDM7487330.1"/>
    <property type="molecule type" value="Genomic_DNA"/>
</dbReference>
<comment type="caution">
    <text evidence="2">The sequence shown here is derived from an EMBL/GenBank/DDBJ whole genome shotgun (WGS) entry which is preliminary data.</text>
</comment>